<evidence type="ECO:0000313" key="3">
    <source>
        <dbReference type="EMBL" id="UUY04095.1"/>
    </source>
</evidence>
<feature type="transmembrane region" description="Helical" evidence="1">
    <location>
        <begin position="240"/>
        <end position="260"/>
    </location>
</feature>
<evidence type="ECO:0000259" key="2">
    <source>
        <dbReference type="Pfam" id="PF00535"/>
    </source>
</evidence>
<keyword evidence="1" id="KW-1133">Transmembrane helix</keyword>
<dbReference type="Gene3D" id="3.90.550.10">
    <property type="entry name" value="Spore Coat Polysaccharide Biosynthesis Protein SpsA, Chain A"/>
    <property type="match status" value="1"/>
</dbReference>
<keyword evidence="1" id="KW-0812">Transmembrane</keyword>
<dbReference type="Pfam" id="PF00535">
    <property type="entry name" value="Glycos_transf_2"/>
    <property type="match status" value="1"/>
</dbReference>
<dbReference type="InterPro" id="IPR029044">
    <property type="entry name" value="Nucleotide-diphossugar_trans"/>
</dbReference>
<keyword evidence="1" id="KW-0472">Membrane</keyword>
<dbReference type="EMBL" id="CP088295">
    <property type="protein sequence ID" value="UUY04095.1"/>
    <property type="molecule type" value="Genomic_DNA"/>
</dbReference>
<organism evidence="3 4">
    <name type="scientific">Svornostia abyssi</name>
    <dbReference type="NCBI Taxonomy" id="2898438"/>
    <lineage>
        <taxon>Bacteria</taxon>
        <taxon>Bacillati</taxon>
        <taxon>Actinomycetota</taxon>
        <taxon>Thermoleophilia</taxon>
        <taxon>Solirubrobacterales</taxon>
        <taxon>Baekduiaceae</taxon>
        <taxon>Svornostia</taxon>
    </lineage>
</organism>
<feature type="domain" description="Glycosyltransferase 2-like" evidence="2">
    <location>
        <begin position="10"/>
        <end position="98"/>
    </location>
</feature>
<dbReference type="Proteomes" id="UP001058860">
    <property type="component" value="Chromosome"/>
</dbReference>
<dbReference type="InterPro" id="IPR001173">
    <property type="entry name" value="Glyco_trans_2-like"/>
</dbReference>
<name>A0ABY5PHH0_9ACTN</name>
<evidence type="ECO:0000256" key="1">
    <source>
        <dbReference type="SAM" id="Phobius"/>
    </source>
</evidence>
<keyword evidence="4" id="KW-1185">Reference proteome</keyword>
<accession>A0ABY5PHH0</accession>
<sequence>MQEQREATGAELVIVDGSPEQDAVHGALADDATVVREPGGDVFRLRELGARAATGRVIAFTEDHCVPADGWCAAILAAHAAHPHTAAVAGATRNGSQDALVDRANFLVTFAPVLPPLSSAPGRRVPPPNNVSIKAESLAPYELIPGLLELEIVPHLARVGHLVLDDRIVVSHAQSHGRLGSVRVHFHNGRSSAGLPRRQVPARERVRRIVDSVLLVPRHLAETWSEVWRRPGERRRALPAMPWVMVLLCAHAVGQIAGLLTGPGTSPMALE</sequence>
<evidence type="ECO:0000313" key="4">
    <source>
        <dbReference type="Proteomes" id="UP001058860"/>
    </source>
</evidence>
<gene>
    <name evidence="3" type="ORF">LRS13_00775</name>
</gene>
<reference evidence="4" key="1">
    <citation type="submission" date="2021-11" db="EMBL/GenBank/DDBJ databases">
        <title>Cultivation dependent microbiological survey of springs from the worlds oldest radium mine currently devoted to the extraction of radon-saturated water.</title>
        <authorList>
            <person name="Kapinusova G."/>
            <person name="Smrhova T."/>
            <person name="Strejcek M."/>
            <person name="Suman J."/>
            <person name="Jani K."/>
            <person name="Pajer P."/>
            <person name="Uhlik O."/>
        </authorList>
    </citation>
    <scope>NUCLEOTIDE SEQUENCE [LARGE SCALE GENOMIC DNA]</scope>
    <source>
        <strain evidence="4">J379</strain>
    </source>
</reference>
<proteinExistence type="predicted"/>
<protein>
    <recommendedName>
        <fullName evidence="2">Glycosyltransferase 2-like domain-containing protein</fullName>
    </recommendedName>
</protein>
<dbReference type="SUPFAM" id="SSF53448">
    <property type="entry name" value="Nucleotide-diphospho-sugar transferases"/>
    <property type="match status" value="1"/>
</dbReference>